<sequence length="178" mass="20283">MVLDNAFLQVQLANPIEKEAIDGSRLHRKVLPLLELLDQVEDVISVEESMDNDLEMYSCKIDDTKPKHLAVESNSLKIAPKRVNCLPSNINFLVLEVLHLLNEQSGRAFCVHLHDSWWLLVSSVQEEVSWMKAKCKEHSMTSIIWYPAPSYFSGGLTREDPTRDYYGGLRKGSDSKTH</sequence>
<comment type="caution">
    <text evidence="1">The sequence shown here is derived from an EMBL/GenBank/DDBJ whole genome shotgun (WGS) entry which is preliminary data.</text>
</comment>
<name>A0AAP0JD32_9MAGN</name>
<protein>
    <submittedName>
        <fullName evidence="1">Uncharacterized protein</fullName>
    </submittedName>
</protein>
<gene>
    <name evidence="1" type="ORF">Sjap_011333</name>
</gene>
<organism evidence="1 2">
    <name type="scientific">Stephania japonica</name>
    <dbReference type="NCBI Taxonomy" id="461633"/>
    <lineage>
        <taxon>Eukaryota</taxon>
        <taxon>Viridiplantae</taxon>
        <taxon>Streptophyta</taxon>
        <taxon>Embryophyta</taxon>
        <taxon>Tracheophyta</taxon>
        <taxon>Spermatophyta</taxon>
        <taxon>Magnoliopsida</taxon>
        <taxon>Ranunculales</taxon>
        <taxon>Menispermaceae</taxon>
        <taxon>Menispermoideae</taxon>
        <taxon>Cissampelideae</taxon>
        <taxon>Stephania</taxon>
    </lineage>
</organism>
<accession>A0AAP0JD32</accession>
<reference evidence="1 2" key="1">
    <citation type="submission" date="2024-01" db="EMBL/GenBank/DDBJ databases">
        <title>Genome assemblies of Stephania.</title>
        <authorList>
            <person name="Yang L."/>
        </authorList>
    </citation>
    <scope>NUCLEOTIDE SEQUENCE [LARGE SCALE GENOMIC DNA]</scope>
    <source>
        <strain evidence="1">QJT</strain>
        <tissue evidence="1">Leaf</tissue>
    </source>
</reference>
<evidence type="ECO:0000313" key="1">
    <source>
        <dbReference type="EMBL" id="KAK9130846.1"/>
    </source>
</evidence>
<dbReference type="AlphaFoldDB" id="A0AAP0JD32"/>
<proteinExistence type="predicted"/>
<dbReference type="EMBL" id="JBBNAE010000004">
    <property type="protein sequence ID" value="KAK9130846.1"/>
    <property type="molecule type" value="Genomic_DNA"/>
</dbReference>
<keyword evidence="2" id="KW-1185">Reference proteome</keyword>
<evidence type="ECO:0000313" key="2">
    <source>
        <dbReference type="Proteomes" id="UP001417504"/>
    </source>
</evidence>
<dbReference type="Proteomes" id="UP001417504">
    <property type="component" value="Unassembled WGS sequence"/>
</dbReference>